<gene>
    <name evidence="2" type="ORF">CCMP2556_LOCUS41155</name>
</gene>
<proteinExistence type="predicted"/>
<evidence type="ECO:0000313" key="3">
    <source>
        <dbReference type="Proteomes" id="UP001642484"/>
    </source>
</evidence>
<dbReference type="Proteomes" id="UP001642484">
    <property type="component" value="Unassembled WGS sequence"/>
</dbReference>
<protein>
    <submittedName>
        <fullName evidence="2">Uncharacterized protein</fullName>
    </submittedName>
</protein>
<reference evidence="2 3" key="1">
    <citation type="submission" date="2024-02" db="EMBL/GenBank/DDBJ databases">
        <authorList>
            <person name="Chen Y."/>
            <person name="Shah S."/>
            <person name="Dougan E. K."/>
            <person name="Thang M."/>
            <person name="Chan C."/>
        </authorList>
    </citation>
    <scope>NUCLEOTIDE SEQUENCE [LARGE SCALE GENOMIC DNA]</scope>
</reference>
<comment type="caution">
    <text evidence="2">The sequence shown here is derived from an EMBL/GenBank/DDBJ whole genome shotgun (WGS) entry which is preliminary data.</text>
</comment>
<keyword evidence="3" id="KW-1185">Reference proteome</keyword>
<feature type="region of interest" description="Disordered" evidence="1">
    <location>
        <begin position="123"/>
        <end position="142"/>
    </location>
</feature>
<accession>A0ABP0Q9E9</accession>
<dbReference type="EMBL" id="CAXAMN010024217">
    <property type="protein sequence ID" value="CAK9084663.1"/>
    <property type="molecule type" value="Genomic_DNA"/>
</dbReference>
<evidence type="ECO:0000256" key="1">
    <source>
        <dbReference type="SAM" id="MobiDB-lite"/>
    </source>
</evidence>
<sequence>MELVSGALEETFSIATITDFATIYMTFEVMTALSCFVHGKFGQANRTLDVDDEVAYALVRGGTQSYIPDHFRRPTLVSGAGHAACRSLLQGFYGELQWRLRQQQEVLGELQQRSEERLWAVRLSRPGATTSPTDAKSKGDER</sequence>
<evidence type="ECO:0000313" key="2">
    <source>
        <dbReference type="EMBL" id="CAK9084663.1"/>
    </source>
</evidence>
<name>A0ABP0Q9E9_9DINO</name>
<organism evidence="2 3">
    <name type="scientific">Durusdinium trenchii</name>
    <dbReference type="NCBI Taxonomy" id="1381693"/>
    <lineage>
        <taxon>Eukaryota</taxon>
        <taxon>Sar</taxon>
        <taxon>Alveolata</taxon>
        <taxon>Dinophyceae</taxon>
        <taxon>Suessiales</taxon>
        <taxon>Symbiodiniaceae</taxon>
        <taxon>Durusdinium</taxon>
    </lineage>
</organism>